<dbReference type="GO" id="GO:0000281">
    <property type="term" value="P:mitotic cytokinesis"/>
    <property type="evidence" value="ECO:0007669"/>
    <property type="project" value="TreeGrafter"/>
</dbReference>
<dbReference type="Pfam" id="PF05439">
    <property type="entry name" value="JTB"/>
    <property type="match status" value="1"/>
</dbReference>
<evidence type="ECO:0000256" key="2">
    <source>
        <dbReference type="ARBA" id="ARBA00004186"/>
    </source>
</evidence>
<dbReference type="InterPro" id="IPR008657">
    <property type="entry name" value="JTB"/>
</dbReference>
<dbReference type="FunCoup" id="E0VAH2">
    <property type="interactions" value="236"/>
</dbReference>
<evidence type="ECO:0000313" key="20">
    <source>
        <dbReference type="Proteomes" id="UP000009046"/>
    </source>
</evidence>
<dbReference type="GO" id="GO:0005819">
    <property type="term" value="C:spindle"/>
    <property type="evidence" value="ECO:0007669"/>
    <property type="project" value="UniProtKB-SubCell"/>
</dbReference>
<evidence type="ECO:0000313" key="19">
    <source>
        <dbReference type="EnsemblMetazoa" id="PHUM037820-PA"/>
    </source>
</evidence>
<evidence type="ECO:0000256" key="5">
    <source>
        <dbReference type="ARBA" id="ARBA00022490"/>
    </source>
</evidence>
<keyword evidence="7 17" id="KW-0812">Transmembrane</keyword>
<reference evidence="18" key="1">
    <citation type="submission" date="2007-04" db="EMBL/GenBank/DDBJ databases">
        <title>Annotation of Pediculus humanus corporis strain USDA.</title>
        <authorList>
            <person name="Kirkness E."/>
            <person name="Hannick L."/>
            <person name="Hass B."/>
            <person name="Bruggner R."/>
            <person name="Lawson D."/>
            <person name="Bidwell S."/>
            <person name="Joardar V."/>
            <person name="Caler E."/>
            <person name="Walenz B."/>
            <person name="Inman J."/>
            <person name="Schobel S."/>
            <person name="Galinsky K."/>
            <person name="Amedeo P."/>
            <person name="Strausberg R."/>
        </authorList>
    </citation>
    <scope>NUCLEOTIDE SEQUENCE</scope>
    <source>
        <strain evidence="18">USDA</strain>
    </source>
</reference>
<feature type="transmembrane region" description="Helical" evidence="17">
    <location>
        <begin position="112"/>
        <end position="132"/>
    </location>
</feature>
<dbReference type="EnsemblMetazoa" id="PHUM037820-RA">
    <property type="protein sequence ID" value="PHUM037820-PA"/>
    <property type="gene ID" value="PHUM037820"/>
</dbReference>
<reference evidence="18" key="2">
    <citation type="submission" date="2007-04" db="EMBL/GenBank/DDBJ databases">
        <title>The genome of the human body louse.</title>
        <authorList>
            <consortium name="The Human Body Louse Genome Consortium"/>
            <person name="Kirkness E."/>
            <person name="Walenz B."/>
            <person name="Hass B."/>
            <person name="Bruggner R."/>
            <person name="Strausberg R."/>
        </authorList>
    </citation>
    <scope>NUCLEOTIDE SEQUENCE</scope>
    <source>
        <strain evidence="18">USDA</strain>
    </source>
</reference>
<evidence type="ECO:0000256" key="6">
    <source>
        <dbReference type="ARBA" id="ARBA00022618"/>
    </source>
</evidence>
<comment type="subcellular location">
    <subcellularLocation>
        <location evidence="3">Cytoplasm</location>
        <location evidence="3">Cytoskeleton</location>
        <location evidence="3">Microtubule organizing center</location>
        <location evidence="3">Centrosome</location>
    </subcellularLocation>
    <subcellularLocation>
        <location evidence="2">Cytoplasm</location>
        <location evidence="2">Cytoskeleton</location>
        <location evidence="2">Spindle</location>
    </subcellularLocation>
    <subcellularLocation>
        <location evidence="4">Membrane</location>
        <topology evidence="4">Single-pass type I membrane protein</topology>
    </subcellularLocation>
    <subcellularLocation>
        <location evidence="1">Mitochondrion</location>
    </subcellularLocation>
</comment>
<protein>
    <recommendedName>
        <fullName evidence="16">Protein JTB</fullName>
    </recommendedName>
</protein>
<evidence type="ECO:0000256" key="15">
    <source>
        <dbReference type="ARBA" id="ARBA00060886"/>
    </source>
</evidence>
<accession>E0VAH2</accession>
<organism>
    <name type="scientific">Pediculus humanus subsp. corporis</name>
    <name type="common">Body louse</name>
    <dbReference type="NCBI Taxonomy" id="121224"/>
    <lineage>
        <taxon>Eukaryota</taxon>
        <taxon>Metazoa</taxon>
        <taxon>Ecdysozoa</taxon>
        <taxon>Arthropoda</taxon>
        <taxon>Hexapoda</taxon>
        <taxon>Insecta</taxon>
        <taxon>Pterygota</taxon>
        <taxon>Neoptera</taxon>
        <taxon>Paraneoptera</taxon>
        <taxon>Psocodea</taxon>
        <taxon>Troctomorpha</taxon>
        <taxon>Phthiraptera</taxon>
        <taxon>Anoplura</taxon>
        <taxon>Pediculidae</taxon>
        <taxon>Pediculus</taxon>
    </lineage>
</organism>
<dbReference type="Gene3D" id="3.30.720.220">
    <property type="match status" value="1"/>
</dbReference>
<dbReference type="PANTHER" id="PTHR13041">
    <property type="entry name" value="JTB PROTEIN-RELATED"/>
    <property type="match status" value="1"/>
</dbReference>
<dbReference type="KEGG" id="phu:Phum_PHUM037820"/>
<evidence type="ECO:0000256" key="13">
    <source>
        <dbReference type="ARBA" id="ARBA00023212"/>
    </source>
</evidence>
<evidence type="ECO:0000256" key="1">
    <source>
        <dbReference type="ARBA" id="ARBA00004173"/>
    </source>
</evidence>
<evidence type="ECO:0000256" key="9">
    <source>
        <dbReference type="ARBA" id="ARBA00022776"/>
    </source>
</evidence>
<dbReference type="EMBL" id="AAZO01000446">
    <property type="status" value="NOT_ANNOTATED_CDS"/>
    <property type="molecule type" value="Genomic_DNA"/>
</dbReference>
<comment type="similarity">
    <text evidence="15">Belongs to the JTB family.</text>
</comment>
<keyword evidence="12 17" id="KW-0472">Membrane</keyword>
<dbReference type="GO" id="GO:0016020">
    <property type="term" value="C:membrane"/>
    <property type="evidence" value="ECO:0007669"/>
    <property type="project" value="UniProtKB-SubCell"/>
</dbReference>
<dbReference type="OMA" id="TITRSCD"/>
<dbReference type="GO" id="GO:0005739">
    <property type="term" value="C:mitochondrion"/>
    <property type="evidence" value="ECO:0007669"/>
    <property type="project" value="UniProtKB-SubCell"/>
</dbReference>
<keyword evidence="13" id="KW-0206">Cytoskeleton</keyword>
<dbReference type="OrthoDB" id="5971907at2759"/>
<name>E0VAH2_PEDHC</name>
<evidence type="ECO:0000256" key="3">
    <source>
        <dbReference type="ARBA" id="ARBA00004300"/>
    </source>
</evidence>
<dbReference type="GO" id="GO:0030496">
    <property type="term" value="C:midbody"/>
    <property type="evidence" value="ECO:0007669"/>
    <property type="project" value="TreeGrafter"/>
</dbReference>
<feature type="transmembrane region" description="Helical" evidence="17">
    <location>
        <begin position="12"/>
        <end position="31"/>
    </location>
</feature>
<dbReference type="HOGENOM" id="CLU_130083_0_1_1"/>
<evidence type="ECO:0000256" key="12">
    <source>
        <dbReference type="ARBA" id="ARBA00023136"/>
    </source>
</evidence>
<evidence type="ECO:0000256" key="8">
    <source>
        <dbReference type="ARBA" id="ARBA00022729"/>
    </source>
</evidence>
<dbReference type="VEuPathDB" id="VectorBase:PHUM037820"/>
<keyword evidence="20" id="KW-1185">Reference proteome</keyword>
<evidence type="ECO:0000256" key="7">
    <source>
        <dbReference type="ARBA" id="ARBA00022692"/>
    </source>
</evidence>
<evidence type="ECO:0000256" key="16">
    <source>
        <dbReference type="ARBA" id="ARBA00068227"/>
    </source>
</evidence>
<keyword evidence="5" id="KW-0963">Cytoplasm</keyword>
<dbReference type="RefSeq" id="XP_002423116.1">
    <property type="nucleotide sequence ID" value="XM_002423071.1"/>
</dbReference>
<dbReference type="CTD" id="8232429"/>
<dbReference type="GO" id="GO:0005813">
    <property type="term" value="C:centrosome"/>
    <property type="evidence" value="ECO:0007669"/>
    <property type="project" value="UniProtKB-SubCell"/>
</dbReference>
<dbReference type="Proteomes" id="UP000009046">
    <property type="component" value="Unassembled WGS sequence"/>
</dbReference>
<sequence length="155" mass="17956">MIEFCSKKRMLLGIFCLGGLTLVVLIVESHWTDQNNEQLKNVDNSSKAEQHCWQTETFEVVEPCHLCSKLEIDSGSVEACLPTHFKEVIKCKNSGITYRSCSKVKWVEERKYWIFEISMFVLAVLSYTIVYYRQKILDRRVILRVQKQLASGLAS</sequence>
<reference evidence="19" key="3">
    <citation type="submission" date="2020-05" db="UniProtKB">
        <authorList>
            <consortium name="EnsemblMetazoa"/>
        </authorList>
    </citation>
    <scope>IDENTIFICATION</scope>
    <source>
        <strain evidence="19">USDA</strain>
    </source>
</reference>
<dbReference type="EMBL" id="DS235006">
    <property type="protein sequence ID" value="EEB10378.1"/>
    <property type="molecule type" value="Genomic_DNA"/>
</dbReference>
<keyword evidence="6" id="KW-0132">Cell division</keyword>
<evidence type="ECO:0000313" key="18">
    <source>
        <dbReference type="EMBL" id="EEB10378.1"/>
    </source>
</evidence>
<dbReference type="GeneID" id="8232429"/>
<dbReference type="PANTHER" id="PTHR13041:SF3">
    <property type="entry name" value="PROTEIN JTB"/>
    <property type="match status" value="1"/>
</dbReference>
<keyword evidence="11" id="KW-0496">Mitochondrion</keyword>
<dbReference type="AlphaFoldDB" id="E0VAH2"/>
<evidence type="ECO:0000256" key="17">
    <source>
        <dbReference type="SAM" id="Phobius"/>
    </source>
</evidence>
<gene>
    <name evidence="19" type="primary">8232429</name>
    <name evidence="18" type="ORF">Phum_PHUM037820</name>
</gene>
<evidence type="ECO:0000256" key="14">
    <source>
        <dbReference type="ARBA" id="ARBA00023306"/>
    </source>
</evidence>
<evidence type="ECO:0000256" key="10">
    <source>
        <dbReference type="ARBA" id="ARBA00022989"/>
    </source>
</evidence>
<proteinExistence type="inferred from homology"/>
<dbReference type="eggNOG" id="KOG4084">
    <property type="taxonomic scope" value="Eukaryota"/>
</dbReference>
<evidence type="ECO:0000256" key="4">
    <source>
        <dbReference type="ARBA" id="ARBA00004479"/>
    </source>
</evidence>
<keyword evidence="10 17" id="KW-1133">Transmembrane helix</keyword>
<dbReference type="InParanoid" id="E0VAH2"/>
<evidence type="ECO:0000256" key="11">
    <source>
        <dbReference type="ARBA" id="ARBA00023128"/>
    </source>
</evidence>
<keyword evidence="14" id="KW-0131">Cell cycle</keyword>
<keyword evidence="8" id="KW-0732">Signal</keyword>
<keyword evidence="9" id="KW-0498">Mitosis</keyword>
<dbReference type="FunFam" id="3.30.720.220:FF:000001">
    <property type="entry name" value="Jumping translocation breakpoint"/>
    <property type="match status" value="1"/>
</dbReference>